<proteinExistence type="inferred from homology"/>
<keyword evidence="7" id="KW-0496">Mitochondrion</keyword>
<dbReference type="PANTHER" id="PTHR45624:SF10">
    <property type="entry name" value="SLC (SOLUTE CARRIER) HOMOLOG"/>
    <property type="match status" value="1"/>
</dbReference>
<dbReference type="OrthoDB" id="18574at2759"/>
<evidence type="ECO:0000256" key="10">
    <source>
        <dbReference type="RuleBase" id="RU000488"/>
    </source>
</evidence>
<feature type="repeat" description="Solcar" evidence="9">
    <location>
        <begin position="24"/>
        <end position="133"/>
    </location>
</feature>
<dbReference type="InterPro" id="IPR018108">
    <property type="entry name" value="MCP_transmembrane"/>
</dbReference>
<comment type="caution">
    <text evidence="11">The sequence shown here is derived from an EMBL/GenBank/DDBJ whole genome shotgun (WGS) entry which is preliminary data.</text>
</comment>
<dbReference type="Pfam" id="PF00153">
    <property type="entry name" value="Mito_carr"/>
    <property type="match status" value="3"/>
</dbReference>
<dbReference type="GO" id="GO:0022857">
    <property type="term" value="F:transmembrane transporter activity"/>
    <property type="evidence" value="ECO:0007669"/>
    <property type="project" value="TreeGrafter"/>
</dbReference>
<name>A0A507CBT6_9FUNG</name>
<evidence type="ECO:0000256" key="2">
    <source>
        <dbReference type="ARBA" id="ARBA00006375"/>
    </source>
</evidence>
<keyword evidence="5" id="KW-0677">Repeat</keyword>
<protein>
    <recommendedName>
        <fullName evidence="13">Mitochondrial thiamine pyrophosphate carrier 1</fullName>
    </recommendedName>
</protein>
<evidence type="ECO:0000256" key="4">
    <source>
        <dbReference type="ARBA" id="ARBA00022692"/>
    </source>
</evidence>
<dbReference type="Gene3D" id="1.50.40.10">
    <property type="entry name" value="Mitochondrial carrier domain"/>
    <property type="match status" value="1"/>
</dbReference>
<dbReference type="SUPFAM" id="SSF103506">
    <property type="entry name" value="Mitochondrial carrier"/>
    <property type="match status" value="1"/>
</dbReference>
<reference evidence="11 12" key="1">
    <citation type="journal article" date="2019" name="Sci. Rep.">
        <title>Comparative genomics of chytrid fungi reveal insights into the obligate biotrophic and pathogenic lifestyle of Synchytrium endobioticum.</title>
        <authorList>
            <person name="van de Vossenberg B.T.L.H."/>
            <person name="Warris S."/>
            <person name="Nguyen H.D.T."/>
            <person name="van Gent-Pelzer M.P.E."/>
            <person name="Joly D.L."/>
            <person name="van de Geest H.C."/>
            <person name="Bonants P.J.M."/>
            <person name="Smith D.S."/>
            <person name="Levesque C.A."/>
            <person name="van der Lee T.A.J."/>
        </authorList>
    </citation>
    <scope>NUCLEOTIDE SEQUENCE [LARGE SCALE GENOMIC DNA]</scope>
    <source>
        <strain evidence="11 12">JEL517</strain>
    </source>
</reference>
<organism evidence="11 12">
    <name type="scientific">Synchytrium microbalum</name>
    <dbReference type="NCBI Taxonomy" id="1806994"/>
    <lineage>
        <taxon>Eukaryota</taxon>
        <taxon>Fungi</taxon>
        <taxon>Fungi incertae sedis</taxon>
        <taxon>Chytridiomycota</taxon>
        <taxon>Chytridiomycota incertae sedis</taxon>
        <taxon>Chytridiomycetes</taxon>
        <taxon>Synchytriales</taxon>
        <taxon>Synchytriaceae</taxon>
        <taxon>Synchytrium</taxon>
    </lineage>
</organism>
<evidence type="ECO:0000256" key="9">
    <source>
        <dbReference type="PROSITE-ProRule" id="PRU00282"/>
    </source>
</evidence>
<keyword evidence="4 9" id="KW-0812">Transmembrane</keyword>
<dbReference type="InterPro" id="IPR050567">
    <property type="entry name" value="Mitochondrial_Carrier"/>
</dbReference>
<sequence>MLAQATPSALEVSIRNGQPPPKKLSTFELALCGATAGVVSRFAIAPLDVVKIRFQLQTDRVEPLSGLRDLMRTNSLADSGAGSRKYRGMVHAFRTILRDEGIHGLWKGNMSAEYLYLTYGAVQFSTYAELERQVNHLDWRLGGDVIPLPVRTFICGALAGSLATIVTYPFDLLRTRFAVQGEQKLYRSVPGAIRHILAREGISGFYRGVWPSALSIMPYMGIMFESHRWFKTAFEPLNDIHQLHGISEVMAGFCAGVVSKAAVMPFDVVRKRLQVQGPDRHNYMMSNLPKYPPTWIGCARVIASQEGILGLYKGLTPAIVKAGPSAAVTFFIFGACKSWLEARHDAVATA</sequence>
<dbReference type="Proteomes" id="UP000319731">
    <property type="component" value="Unassembled WGS sequence"/>
</dbReference>
<dbReference type="PROSITE" id="PS50920">
    <property type="entry name" value="SOLCAR"/>
    <property type="match status" value="3"/>
</dbReference>
<feature type="repeat" description="Solcar" evidence="9">
    <location>
        <begin position="243"/>
        <end position="339"/>
    </location>
</feature>
<evidence type="ECO:0008006" key="13">
    <source>
        <dbReference type="Google" id="ProtNLM"/>
    </source>
</evidence>
<evidence type="ECO:0000256" key="7">
    <source>
        <dbReference type="ARBA" id="ARBA00023128"/>
    </source>
</evidence>
<dbReference type="RefSeq" id="XP_031027152.1">
    <property type="nucleotide sequence ID" value="XM_031167024.1"/>
</dbReference>
<dbReference type="GO" id="GO:0031966">
    <property type="term" value="C:mitochondrial membrane"/>
    <property type="evidence" value="ECO:0007669"/>
    <property type="project" value="UniProtKB-SubCell"/>
</dbReference>
<comment type="subcellular location">
    <subcellularLocation>
        <location evidence="1">Mitochondrion membrane</location>
        <topology evidence="1">Multi-pass membrane protein</topology>
    </subcellularLocation>
</comment>
<evidence type="ECO:0000256" key="5">
    <source>
        <dbReference type="ARBA" id="ARBA00022737"/>
    </source>
</evidence>
<keyword evidence="6" id="KW-1133">Transmembrane helix</keyword>
<dbReference type="InterPro" id="IPR002067">
    <property type="entry name" value="MCP"/>
</dbReference>
<comment type="similarity">
    <text evidence="2 10">Belongs to the mitochondrial carrier (TC 2.A.29) family.</text>
</comment>
<dbReference type="PANTHER" id="PTHR45624">
    <property type="entry name" value="MITOCHONDRIAL BASIC AMINO ACIDS TRANSPORTER-RELATED"/>
    <property type="match status" value="1"/>
</dbReference>
<evidence type="ECO:0000313" key="11">
    <source>
        <dbReference type="EMBL" id="TPX37082.1"/>
    </source>
</evidence>
<dbReference type="STRING" id="1806994.A0A507CBT6"/>
<keyword evidence="12" id="KW-1185">Reference proteome</keyword>
<dbReference type="InterPro" id="IPR023395">
    <property type="entry name" value="MCP_dom_sf"/>
</dbReference>
<evidence type="ECO:0000256" key="1">
    <source>
        <dbReference type="ARBA" id="ARBA00004225"/>
    </source>
</evidence>
<evidence type="ECO:0000256" key="6">
    <source>
        <dbReference type="ARBA" id="ARBA00022989"/>
    </source>
</evidence>
<keyword evidence="3 10" id="KW-0813">Transport</keyword>
<evidence type="ECO:0000256" key="8">
    <source>
        <dbReference type="ARBA" id="ARBA00023136"/>
    </source>
</evidence>
<evidence type="ECO:0000256" key="3">
    <source>
        <dbReference type="ARBA" id="ARBA00022448"/>
    </source>
</evidence>
<dbReference type="PRINTS" id="PR00926">
    <property type="entry name" value="MITOCARRIER"/>
</dbReference>
<dbReference type="AlphaFoldDB" id="A0A507CBT6"/>
<feature type="repeat" description="Solcar" evidence="9">
    <location>
        <begin position="147"/>
        <end position="233"/>
    </location>
</feature>
<evidence type="ECO:0000313" key="12">
    <source>
        <dbReference type="Proteomes" id="UP000319731"/>
    </source>
</evidence>
<dbReference type="GeneID" id="42002321"/>
<dbReference type="EMBL" id="QEAO01000003">
    <property type="protein sequence ID" value="TPX37082.1"/>
    <property type="molecule type" value="Genomic_DNA"/>
</dbReference>
<keyword evidence="8 9" id="KW-0472">Membrane</keyword>
<accession>A0A507CBT6</accession>
<gene>
    <name evidence="11" type="ORF">SmJEL517_g01096</name>
</gene>